<dbReference type="Proteomes" id="UP000199501">
    <property type="component" value="Unassembled WGS sequence"/>
</dbReference>
<dbReference type="STRING" id="1271860.SAMN05216174_102379"/>
<accession>A0A1G6M578</accession>
<dbReference type="EMBL" id="FMZZ01000002">
    <property type="protein sequence ID" value="SDC50630.1"/>
    <property type="molecule type" value="Genomic_DNA"/>
</dbReference>
<evidence type="ECO:0000313" key="2">
    <source>
        <dbReference type="Proteomes" id="UP000199501"/>
    </source>
</evidence>
<evidence type="ECO:0000313" key="1">
    <source>
        <dbReference type="EMBL" id="SDC50630.1"/>
    </source>
</evidence>
<gene>
    <name evidence="1" type="ORF">SAMN05216174_102379</name>
</gene>
<protein>
    <submittedName>
        <fullName evidence="1">Uncharacterized protein</fullName>
    </submittedName>
</protein>
<name>A0A1G6M578_9PSEU</name>
<reference evidence="2" key="1">
    <citation type="submission" date="2016-10" db="EMBL/GenBank/DDBJ databases">
        <authorList>
            <person name="Varghese N."/>
            <person name="Submissions S."/>
        </authorList>
    </citation>
    <scope>NUCLEOTIDE SEQUENCE [LARGE SCALE GENOMIC DNA]</scope>
    <source>
        <strain evidence="2">IBRC-M 10403</strain>
    </source>
</reference>
<dbReference type="OrthoDB" id="3693098at2"/>
<proteinExistence type="predicted"/>
<dbReference type="RefSeq" id="WP_091449130.1">
    <property type="nucleotide sequence ID" value="NZ_FMZZ01000002.1"/>
</dbReference>
<keyword evidence="2" id="KW-1185">Reference proteome</keyword>
<sequence>MNAETAAVAAFPELRRLIDLREVGWVFLPTVVDGRVVEVHGVRTWPHGWADAIRVRFITDAAALRCDYTGGITWERDGGLVEVVDELLMLPEPGQRLAPHLVMGRAPTLWAP</sequence>
<organism evidence="1 2">
    <name type="scientific">Actinokineospora iranica</name>
    <dbReference type="NCBI Taxonomy" id="1271860"/>
    <lineage>
        <taxon>Bacteria</taxon>
        <taxon>Bacillati</taxon>
        <taxon>Actinomycetota</taxon>
        <taxon>Actinomycetes</taxon>
        <taxon>Pseudonocardiales</taxon>
        <taxon>Pseudonocardiaceae</taxon>
        <taxon>Actinokineospora</taxon>
    </lineage>
</organism>
<dbReference type="AlphaFoldDB" id="A0A1G6M578"/>